<evidence type="ECO:0000313" key="1">
    <source>
        <dbReference type="EMBL" id="OMJ21182.1"/>
    </source>
</evidence>
<dbReference type="AlphaFoldDB" id="A0A1R1Y2J9"/>
<dbReference type="EMBL" id="LSSM01002572">
    <property type="protein sequence ID" value="OMJ21182.1"/>
    <property type="molecule type" value="Genomic_DNA"/>
</dbReference>
<protein>
    <submittedName>
        <fullName evidence="1">Uncharacterized protein</fullName>
    </submittedName>
</protein>
<name>A0A1R1Y2J9_9FUNG</name>
<sequence length="234" mass="26029">MEQIAETQAPASQDQVKVLTELVQQLLREKERNQEPEDPYVTTRIPVTDLTAYPELTEALPSIEEDFFRSPLTEEERKIAIHSCPRSSSMNYNPPPLNDSASSAVKKADTALYGIQVALAQATRPIDYFVHRRIQENPGLDTSEDPEVMFASTMRALLSDVAATLVEPDAKPLMDQEALDALIAKKPAAKRQRVQPFFKRQQISNNKNSISSKYITAQSTNAATTAEATSNHKT</sequence>
<gene>
    <name evidence="1" type="ORF">AYI69_g5936</name>
</gene>
<comment type="caution">
    <text evidence="1">The sequence shown here is derived from an EMBL/GenBank/DDBJ whole genome shotgun (WGS) entry which is preliminary data.</text>
</comment>
<organism evidence="1 2">
    <name type="scientific">Smittium culicis</name>
    <dbReference type="NCBI Taxonomy" id="133412"/>
    <lineage>
        <taxon>Eukaryota</taxon>
        <taxon>Fungi</taxon>
        <taxon>Fungi incertae sedis</taxon>
        <taxon>Zoopagomycota</taxon>
        <taxon>Kickxellomycotina</taxon>
        <taxon>Harpellomycetes</taxon>
        <taxon>Harpellales</taxon>
        <taxon>Legeriomycetaceae</taxon>
        <taxon>Smittium</taxon>
    </lineage>
</organism>
<evidence type="ECO:0000313" key="2">
    <source>
        <dbReference type="Proteomes" id="UP000187429"/>
    </source>
</evidence>
<feature type="non-terminal residue" evidence="1">
    <location>
        <position position="234"/>
    </location>
</feature>
<reference evidence="2" key="1">
    <citation type="submission" date="2017-01" db="EMBL/GenBank/DDBJ databases">
        <authorList>
            <person name="Wang Y."/>
            <person name="White M."/>
            <person name="Kvist S."/>
            <person name="Moncalvo J.-M."/>
        </authorList>
    </citation>
    <scope>NUCLEOTIDE SEQUENCE [LARGE SCALE GENOMIC DNA]</scope>
    <source>
        <strain evidence="2">ID-206-W2</strain>
    </source>
</reference>
<dbReference type="OrthoDB" id="5545891at2759"/>
<dbReference type="Proteomes" id="UP000187429">
    <property type="component" value="Unassembled WGS sequence"/>
</dbReference>
<proteinExistence type="predicted"/>
<accession>A0A1R1Y2J9</accession>
<keyword evidence="2" id="KW-1185">Reference proteome</keyword>